<dbReference type="EMBL" id="JAVYJV010000010">
    <property type="protein sequence ID" value="KAK4360702.1"/>
    <property type="molecule type" value="Genomic_DNA"/>
</dbReference>
<feature type="region of interest" description="Disordered" evidence="1">
    <location>
        <begin position="1"/>
        <end position="36"/>
    </location>
</feature>
<proteinExistence type="predicted"/>
<feature type="compositionally biased region" description="Acidic residues" evidence="1">
    <location>
        <begin position="12"/>
        <end position="22"/>
    </location>
</feature>
<protein>
    <submittedName>
        <fullName evidence="2">Uncharacterized protein</fullName>
    </submittedName>
</protein>
<organism evidence="2 3">
    <name type="scientific">Anisodus tanguticus</name>
    <dbReference type="NCBI Taxonomy" id="243964"/>
    <lineage>
        <taxon>Eukaryota</taxon>
        <taxon>Viridiplantae</taxon>
        <taxon>Streptophyta</taxon>
        <taxon>Embryophyta</taxon>
        <taxon>Tracheophyta</taxon>
        <taxon>Spermatophyta</taxon>
        <taxon>Magnoliopsida</taxon>
        <taxon>eudicotyledons</taxon>
        <taxon>Gunneridae</taxon>
        <taxon>Pentapetalae</taxon>
        <taxon>asterids</taxon>
        <taxon>lamiids</taxon>
        <taxon>Solanales</taxon>
        <taxon>Solanaceae</taxon>
        <taxon>Solanoideae</taxon>
        <taxon>Hyoscyameae</taxon>
        <taxon>Anisodus</taxon>
    </lineage>
</organism>
<name>A0AAE1RZU8_9SOLA</name>
<dbReference type="Proteomes" id="UP001291623">
    <property type="component" value="Unassembled WGS sequence"/>
</dbReference>
<gene>
    <name evidence="2" type="ORF">RND71_019654</name>
</gene>
<evidence type="ECO:0000313" key="2">
    <source>
        <dbReference type="EMBL" id="KAK4360702.1"/>
    </source>
</evidence>
<keyword evidence="3" id="KW-1185">Reference proteome</keyword>
<comment type="caution">
    <text evidence="2">The sequence shown here is derived from an EMBL/GenBank/DDBJ whole genome shotgun (WGS) entry which is preliminary data.</text>
</comment>
<accession>A0AAE1RZU8</accession>
<dbReference type="AlphaFoldDB" id="A0AAE1RZU8"/>
<evidence type="ECO:0000313" key="3">
    <source>
        <dbReference type="Proteomes" id="UP001291623"/>
    </source>
</evidence>
<reference evidence="2" key="1">
    <citation type="submission" date="2023-12" db="EMBL/GenBank/DDBJ databases">
        <title>Genome assembly of Anisodus tanguticus.</title>
        <authorList>
            <person name="Wang Y.-J."/>
        </authorList>
    </citation>
    <scope>NUCLEOTIDE SEQUENCE</scope>
    <source>
        <strain evidence="2">KB-2021</strain>
        <tissue evidence="2">Leaf</tissue>
    </source>
</reference>
<sequence length="88" mass="9594">MVGSSSCGCDGEMLDDMDEFDMFESPSESPNDSEEDDDIAIDVEKIAAKLLINKANVNTSYRGGFQLQGSGFKLQTLNLSFQDEDSEA</sequence>
<evidence type="ECO:0000256" key="1">
    <source>
        <dbReference type="SAM" id="MobiDB-lite"/>
    </source>
</evidence>